<name>A0AAN7V3X2_9PEZI</name>
<dbReference type="EMBL" id="JAWHQM010000047">
    <property type="protein sequence ID" value="KAK5635029.1"/>
    <property type="molecule type" value="Genomic_DNA"/>
</dbReference>
<protein>
    <submittedName>
        <fullName evidence="1">Uncharacterized protein</fullName>
    </submittedName>
</protein>
<reference evidence="1 2" key="1">
    <citation type="submission" date="2023-10" db="EMBL/GenBank/DDBJ databases">
        <title>Draft genome sequence of Xylaria bambusicola isolate GMP-LS, the root and basal stem rot pathogen of sugarcane in Indonesia.</title>
        <authorList>
            <person name="Selvaraj P."/>
            <person name="Muralishankar V."/>
            <person name="Muruganantham S."/>
            <person name="Sp S."/>
            <person name="Haryani S."/>
            <person name="Lau K.J.X."/>
            <person name="Naqvi N.I."/>
        </authorList>
    </citation>
    <scope>NUCLEOTIDE SEQUENCE [LARGE SCALE GENOMIC DNA]</scope>
    <source>
        <strain evidence="1">GMP-LS</strain>
    </source>
</reference>
<evidence type="ECO:0000313" key="1">
    <source>
        <dbReference type="EMBL" id="KAK5635029.1"/>
    </source>
</evidence>
<gene>
    <name evidence="1" type="ORF">RRF57_010741</name>
</gene>
<accession>A0AAN7V3X2</accession>
<proteinExistence type="predicted"/>
<organism evidence="1 2">
    <name type="scientific">Xylaria bambusicola</name>
    <dbReference type="NCBI Taxonomy" id="326684"/>
    <lineage>
        <taxon>Eukaryota</taxon>
        <taxon>Fungi</taxon>
        <taxon>Dikarya</taxon>
        <taxon>Ascomycota</taxon>
        <taxon>Pezizomycotina</taxon>
        <taxon>Sordariomycetes</taxon>
        <taxon>Xylariomycetidae</taxon>
        <taxon>Xylariales</taxon>
        <taxon>Xylariaceae</taxon>
        <taxon>Xylaria</taxon>
    </lineage>
</organism>
<dbReference type="Proteomes" id="UP001305414">
    <property type="component" value="Unassembled WGS sequence"/>
</dbReference>
<evidence type="ECO:0000313" key="2">
    <source>
        <dbReference type="Proteomes" id="UP001305414"/>
    </source>
</evidence>
<comment type="caution">
    <text evidence="1">The sequence shown here is derived from an EMBL/GenBank/DDBJ whole genome shotgun (WGS) entry which is preliminary data.</text>
</comment>
<dbReference type="AlphaFoldDB" id="A0AAN7V3X2"/>
<sequence length="92" mass="9329">MCIEQDIEDNEARMTYQTLEGELADQELSGLLVTTNLTESDGTGLVAVRLLDTSGRGSRLAGSLAGELLTGGLATSGLTGGLLGASHCDGCG</sequence>
<keyword evidence="2" id="KW-1185">Reference proteome</keyword>